<gene>
    <name evidence="4" type="ORF">ATK30_4824</name>
</gene>
<name>A0A2N3WJD4_9PSEU</name>
<evidence type="ECO:0000313" key="4">
    <source>
        <dbReference type="EMBL" id="PKV93962.1"/>
    </source>
</evidence>
<proteinExistence type="inferred from homology"/>
<accession>A0A2N3WJD4</accession>
<protein>
    <submittedName>
        <fullName evidence="4">3-oxoacyl-[acyl-carrier protein] reductase</fullName>
    </submittedName>
</protein>
<dbReference type="PANTHER" id="PTHR42760">
    <property type="entry name" value="SHORT-CHAIN DEHYDROGENASES/REDUCTASES FAMILY MEMBER"/>
    <property type="match status" value="1"/>
</dbReference>
<dbReference type="PRINTS" id="PR00081">
    <property type="entry name" value="GDHRDH"/>
</dbReference>
<dbReference type="SMART" id="SM00822">
    <property type="entry name" value="PKS_KR"/>
    <property type="match status" value="1"/>
</dbReference>
<comment type="caution">
    <text evidence="4">The sequence shown here is derived from an EMBL/GenBank/DDBJ whole genome shotgun (WGS) entry which is preliminary data.</text>
</comment>
<dbReference type="GO" id="GO:0030497">
    <property type="term" value="P:fatty acid elongation"/>
    <property type="evidence" value="ECO:0007669"/>
    <property type="project" value="TreeGrafter"/>
</dbReference>
<dbReference type="InterPro" id="IPR036291">
    <property type="entry name" value="NAD(P)-bd_dom_sf"/>
</dbReference>
<evidence type="ECO:0000259" key="3">
    <source>
        <dbReference type="SMART" id="SM00822"/>
    </source>
</evidence>
<dbReference type="InterPro" id="IPR057326">
    <property type="entry name" value="KR_dom"/>
</dbReference>
<dbReference type="EMBL" id="PJMY01000003">
    <property type="protein sequence ID" value="PKV93962.1"/>
    <property type="molecule type" value="Genomic_DNA"/>
</dbReference>
<evidence type="ECO:0000256" key="2">
    <source>
        <dbReference type="ARBA" id="ARBA00023002"/>
    </source>
</evidence>
<keyword evidence="5" id="KW-1185">Reference proteome</keyword>
<dbReference type="AlphaFoldDB" id="A0A2N3WJD4"/>
<dbReference type="Proteomes" id="UP000233750">
    <property type="component" value="Unassembled WGS sequence"/>
</dbReference>
<organism evidence="4 5">
    <name type="scientific">Amycolatopsis echigonensis</name>
    <dbReference type="NCBI Taxonomy" id="2576905"/>
    <lineage>
        <taxon>Bacteria</taxon>
        <taxon>Bacillati</taxon>
        <taxon>Actinomycetota</taxon>
        <taxon>Actinomycetes</taxon>
        <taxon>Pseudonocardiales</taxon>
        <taxon>Pseudonocardiaceae</taxon>
        <taxon>Amycolatopsis</taxon>
    </lineage>
</organism>
<dbReference type="InterPro" id="IPR002347">
    <property type="entry name" value="SDR_fam"/>
</dbReference>
<feature type="domain" description="Ketoreductase" evidence="3">
    <location>
        <begin position="8"/>
        <end position="188"/>
    </location>
</feature>
<evidence type="ECO:0000256" key="1">
    <source>
        <dbReference type="ARBA" id="ARBA00006484"/>
    </source>
</evidence>
<dbReference type="Gene3D" id="3.40.50.720">
    <property type="entry name" value="NAD(P)-binding Rossmann-like Domain"/>
    <property type="match status" value="1"/>
</dbReference>
<dbReference type="PROSITE" id="PS00061">
    <property type="entry name" value="ADH_SHORT"/>
    <property type="match status" value="1"/>
</dbReference>
<dbReference type="RefSeq" id="WP_101437506.1">
    <property type="nucleotide sequence ID" value="NZ_PJMY01000003.1"/>
</dbReference>
<dbReference type="Pfam" id="PF13561">
    <property type="entry name" value="adh_short_C2"/>
    <property type="match status" value="1"/>
</dbReference>
<dbReference type="GO" id="GO:0016616">
    <property type="term" value="F:oxidoreductase activity, acting on the CH-OH group of donors, NAD or NADP as acceptor"/>
    <property type="evidence" value="ECO:0007669"/>
    <property type="project" value="TreeGrafter"/>
</dbReference>
<dbReference type="PANTHER" id="PTHR42760:SF40">
    <property type="entry name" value="3-OXOACYL-[ACYL-CARRIER-PROTEIN] REDUCTASE, CHLOROPLASTIC"/>
    <property type="match status" value="1"/>
</dbReference>
<dbReference type="SUPFAM" id="SSF51735">
    <property type="entry name" value="NAD(P)-binding Rossmann-fold domains"/>
    <property type="match status" value="1"/>
</dbReference>
<dbReference type="InterPro" id="IPR020904">
    <property type="entry name" value="Sc_DH/Rdtase_CS"/>
</dbReference>
<dbReference type="FunFam" id="3.40.50.720:FF:000084">
    <property type="entry name" value="Short-chain dehydrogenase reductase"/>
    <property type="match status" value="1"/>
</dbReference>
<keyword evidence="2" id="KW-0560">Oxidoreductase</keyword>
<reference evidence="4 5" key="1">
    <citation type="submission" date="2017-12" db="EMBL/GenBank/DDBJ databases">
        <title>Sequencing the genomes of 1000 Actinobacteria strains.</title>
        <authorList>
            <person name="Klenk H.-P."/>
        </authorList>
    </citation>
    <scope>NUCLEOTIDE SEQUENCE [LARGE SCALE GENOMIC DNA]</scope>
    <source>
        <strain evidence="4 5">DSM 45165</strain>
    </source>
</reference>
<comment type="similarity">
    <text evidence="1">Belongs to the short-chain dehydrogenases/reductases (SDR) family.</text>
</comment>
<sequence>MNIDVHKKKVLLTGGTRGIGRSIALCLAQAGADVVVCYRTPGDQVQELEKALKETGGDHHLVQADVSDPAQVAMLAEECATRFGRLDGVVNNAGAISHIPFSELELREWQRIVDTNLTGPFLVTQKTLPLLSAGSSVVFVGSKVATVGVPLRAHYTASKAGLIGLTRTLAKELGPLGIRVNIVAPGPTQTEAEVPEAVLTRYRQMIPLQRLGASDEVAAAVLFLLSPLSSFVHGQSIDVDGGI</sequence>
<dbReference type="OrthoDB" id="286404at2"/>
<dbReference type="CDD" id="cd05233">
    <property type="entry name" value="SDR_c"/>
    <property type="match status" value="1"/>
</dbReference>
<evidence type="ECO:0000313" key="5">
    <source>
        <dbReference type="Proteomes" id="UP000233750"/>
    </source>
</evidence>
<dbReference type="PRINTS" id="PR00080">
    <property type="entry name" value="SDRFAMILY"/>
</dbReference>